<organism evidence="9 10">
    <name type="scientific">Cryobacterium glaciale</name>
    <dbReference type="NCBI Taxonomy" id="1259145"/>
    <lineage>
        <taxon>Bacteria</taxon>
        <taxon>Bacillati</taxon>
        <taxon>Actinomycetota</taxon>
        <taxon>Actinomycetes</taxon>
        <taxon>Micrococcales</taxon>
        <taxon>Microbacteriaceae</taxon>
        <taxon>Cryobacterium</taxon>
    </lineage>
</organism>
<feature type="domain" description="Glucose-6-phosphate isomerase prokaryote" evidence="8">
    <location>
        <begin position="41"/>
        <end position="204"/>
    </location>
</feature>
<keyword evidence="4" id="KW-0312">Gluconeogenesis</keyword>
<dbReference type="Proteomes" id="UP000298173">
    <property type="component" value="Unassembled WGS sequence"/>
</dbReference>
<evidence type="ECO:0000256" key="5">
    <source>
        <dbReference type="ARBA" id="ARBA00023152"/>
    </source>
</evidence>
<name>A0A4R8V159_9MICO</name>
<dbReference type="EC" id="5.3.1.9" evidence="3"/>
<reference evidence="9 10" key="1">
    <citation type="submission" date="2019-03" db="EMBL/GenBank/DDBJ databases">
        <title>Genomics of glacier-inhabiting Cryobacterium strains.</title>
        <authorList>
            <person name="Liu Q."/>
            <person name="Xin Y.-H."/>
        </authorList>
    </citation>
    <scope>NUCLEOTIDE SEQUENCE [LARGE SCALE GENOMIC DNA]</scope>
    <source>
        <strain evidence="9 10">HLT2-23</strain>
    </source>
</reference>
<dbReference type="CDD" id="cd02218">
    <property type="entry name" value="cupin_PGI"/>
    <property type="match status" value="1"/>
</dbReference>
<dbReference type="GO" id="GO:0006096">
    <property type="term" value="P:glycolytic process"/>
    <property type="evidence" value="ECO:0007669"/>
    <property type="project" value="UniProtKB-UniPathway"/>
</dbReference>
<dbReference type="EMBL" id="SOEY01000009">
    <property type="protein sequence ID" value="TFB74993.1"/>
    <property type="molecule type" value="Genomic_DNA"/>
</dbReference>
<protein>
    <recommendedName>
        <fullName evidence="3">glucose-6-phosphate isomerase</fullName>
        <ecNumber evidence="3">5.3.1.9</ecNumber>
    </recommendedName>
</protein>
<comment type="similarity">
    <text evidence="2">Belongs to the archaeal-type GPI family.</text>
</comment>
<evidence type="ECO:0000256" key="1">
    <source>
        <dbReference type="ARBA" id="ARBA00004926"/>
    </source>
</evidence>
<gene>
    <name evidence="9" type="ORF">E3O06_06560</name>
</gene>
<dbReference type="SUPFAM" id="SSF51182">
    <property type="entry name" value="RmlC-like cupins"/>
    <property type="match status" value="1"/>
</dbReference>
<comment type="pathway">
    <text evidence="1">Carbohydrate degradation; glycolysis; D-glyceraldehyde 3-phosphate and glycerone phosphate from D-glucose: step 2/4.</text>
</comment>
<dbReference type="InterPro" id="IPR011051">
    <property type="entry name" value="RmlC_Cupin_sf"/>
</dbReference>
<evidence type="ECO:0000313" key="9">
    <source>
        <dbReference type="EMBL" id="TFB74993.1"/>
    </source>
</evidence>
<comment type="catalytic activity">
    <reaction evidence="6">
        <text>alpha-D-glucose 6-phosphate = beta-D-fructose 6-phosphate</text>
        <dbReference type="Rhea" id="RHEA:11816"/>
        <dbReference type="ChEBI" id="CHEBI:57634"/>
        <dbReference type="ChEBI" id="CHEBI:58225"/>
        <dbReference type="EC" id="5.3.1.9"/>
    </reaction>
</comment>
<keyword evidence="5" id="KW-0324">Glycolysis</keyword>
<evidence type="ECO:0000256" key="7">
    <source>
        <dbReference type="SAM" id="MobiDB-lite"/>
    </source>
</evidence>
<evidence type="ECO:0000256" key="6">
    <source>
        <dbReference type="ARBA" id="ARBA00029321"/>
    </source>
</evidence>
<dbReference type="InterPro" id="IPR010551">
    <property type="entry name" value="G6P_isomerase_prok"/>
</dbReference>
<comment type="caution">
    <text evidence="9">The sequence shown here is derived from an EMBL/GenBank/DDBJ whole genome shotgun (WGS) entry which is preliminary data.</text>
</comment>
<evidence type="ECO:0000259" key="8">
    <source>
        <dbReference type="Pfam" id="PF06560"/>
    </source>
</evidence>
<feature type="region of interest" description="Disordered" evidence="7">
    <location>
        <begin position="200"/>
        <end position="219"/>
    </location>
</feature>
<dbReference type="AlphaFoldDB" id="A0A4R8V159"/>
<dbReference type="InterPro" id="IPR014710">
    <property type="entry name" value="RmlC-like_jellyroll"/>
</dbReference>
<proteinExistence type="inferred from homology"/>
<dbReference type="GO" id="GO:0004347">
    <property type="term" value="F:glucose-6-phosphate isomerase activity"/>
    <property type="evidence" value="ECO:0007669"/>
    <property type="project" value="UniProtKB-EC"/>
</dbReference>
<evidence type="ECO:0000313" key="10">
    <source>
        <dbReference type="Proteomes" id="UP000298173"/>
    </source>
</evidence>
<dbReference type="OrthoDB" id="5592106at2"/>
<dbReference type="GO" id="GO:0006094">
    <property type="term" value="P:gluconeogenesis"/>
    <property type="evidence" value="ECO:0007669"/>
    <property type="project" value="UniProtKB-KW"/>
</dbReference>
<accession>A0A4R8V159</accession>
<keyword evidence="10" id="KW-1185">Reference proteome</keyword>
<dbReference type="RefSeq" id="WP_134502188.1">
    <property type="nucleotide sequence ID" value="NZ_SOEY01000009.1"/>
</dbReference>
<evidence type="ECO:0000256" key="3">
    <source>
        <dbReference type="ARBA" id="ARBA00011952"/>
    </source>
</evidence>
<evidence type="ECO:0000256" key="2">
    <source>
        <dbReference type="ARBA" id="ARBA00006542"/>
    </source>
</evidence>
<dbReference type="Gene3D" id="2.60.120.10">
    <property type="entry name" value="Jelly Rolls"/>
    <property type="match status" value="1"/>
</dbReference>
<sequence>MTHPTQTVADSPVPRTEPVGLTPVALFGRLIGANARYEKFLSDLSGVYQDEAAHRAALTEDSGEPVYWVESSAIDQGSGALTIGVSTIKAGQIGDEYAMTRGHIHKQHSAAELYFGLSGRGVMLMETMDGESRAIEITPGVAVHVPGHWIHRSVNVGPGPFTTLFCYPTDAGQDYGIIRDAGGMKKLVVTDGNGGWALRDNPAHRSYAPDANPQRQARQ</sequence>
<dbReference type="Pfam" id="PF06560">
    <property type="entry name" value="GPI"/>
    <property type="match status" value="1"/>
</dbReference>
<dbReference type="UniPathway" id="UPA00109">
    <property type="reaction ID" value="UER00181"/>
</dbReference>
<keyword evidence="9" id="KW-0413">Isomerase</keyword>
<dbReference type="GO" id="GO:0005737">
    <property type="term" value="C:cytoplasm"/>
    <property type="evidence" value="ECO:0007669"/>
    <property type="project" value="InterPro"/>
</dbReference>
<evidence type="ECO:0000256" key="4">
    <source>
        <dbReference type="ARBA" id="ARBA00022432"/>
    </source>
</evidence>